<keyword evidence="2" id="KW-1185">Reference proteome</keyword>
<evidence type="ECO:0000313" key="2">
    <source>
        <dbReference type="Proteomes" id="UP000554482"/>
    </source>
</evidence>
<proteinExistence type="predicted"/>
<dbReference type="AlphaFoldDB" id="A0A7J6UUN9"/>
<comment type="caution">
    <text evidence="1">The sequence shown here is derived from an EMBL/GenBank/DDBJ whole genome shotgun (WGS) entry which is preliminary data.</text>
</comment>
<gene>
    <name evidence="1" type="ORF">FRX31_034098</name>
</gene>
<organism evidence="1 2">
    <name type="scientific">Thalictrum thalictroides</name>
    <name type="common">Rue-anemone</name>
    <name type="synonym">Anemone thalictroides</name>
    <dbReference type="NCBI Taxonomy" id="46969"/>
    <lineage>
        <taxon>Eukaryota</taxon>
        <taxon>Viridiplantae</taxon>
        <taxon>Streptophyta</taxon>
        <taxon>Embryophyta</taxon>
        <taxon>Tracheophyta</taxon>
        <taxon>Spermatophyta</taxon>
        <taxon>Magnoliopsida</taxon>
        <taxon>Ranunculales</taxon>
        <taxon>Ranunculaceae</taxon>
        <taxon>Thalictroideae</taxon>
        <taxon>Thalictrum</taxon>
    </lineage>
</organism>
<reference evidence="1 2" key="1">
    <citation type="submission" date="2020-06" db="EMBL/GenBank/DDBJ databases">
        <title>Transcriptomic and genomic resources for Thalictrum thalictroides and T. hernandezii: Facilitating candidate gene discovery in an emerging model plant lineage.</title>
        <authorList>
            <person name="Arias T."/>
            <person name="Riano-Pachon D.M."/>
            <person name="Di Stilio V.S."/>
        </authorList>
    </citation>
    <scope>NUCLEOTIDE SEQUENCE [LARGE SCALE GENOMIC DNA]</scope>
    <source>
        <strain evidence="2">cv. WT478/WT964</strain>
        <tissue evidence="1">Leaves</tissue>
    </source>
</reference>
<sequence>MRKYNFQHLSLCKNTNRSLCERPSTIPIHVLQFQSTGRAARKILFGVWVGNDSLGFMAEGQTFTIGYEWKVRNGEVISLWSLDTNLGYPSNPCKQTTTL</sequence>
<protein>
    <submittedName>
        <fullName evidence="1">Uncharacterized protein</fullName>
    </submittedName>
</protein>
<accession>A0A7J6UUN9</accession>
<evidence type="ECO:0000313" key="1">
    <source>
        <dbReference type="EMBL" id="KAF5176314.1"/>
    </source>
</evidence>
<name>A0A7J6UUN9_THATH</name>
<dbReference type="EMBL" id="JABWDY010042914">
    <property type="protein sequence ID" value="KAF5176314.1"/>
    <property type="molecule type" value="Genomic_DNA"/>
</dbReference>
<dbReference type="Proteomes" id="UP000554482">
    <property type="component" value="Unassembled WGS sequence"/>
</dbReference>